<dbReference type="InterPro" id="IPR051531">
    <property type="entry name" value="N-acetyltransferase"/>
</dbReference>
<dbReference type="SUPFAM" id="SSF55729">
    <property type="entry name" value="Acyl-CoA N-acyltransferases (Nat)"/>
    <property type="match status" value="1"/>
</dbReference>
<protein>
    <submittedName>
        <fullName evidence="2">RimJ/RimL family protein N-acetyltransferase</fullName>
    </submittedName>
</protein>
<dbReference type="PANTHER" id="PTHR43792:SF1">
    <property type="entry name" value="N-ACETYLTRANSFERASE DOMAIN-CONTAINING PROTEIN"/>
    <property type="match status" value="1"/>
</dbReference>
<reference evidence="2 3" key="1">
    <citation type="submission" date="2017-11" db="EMBL/GenBank/DDBJ databases">
        <title>Genomic Encyclopedia of Archaeal and Bacterial Type Strains, Phase II (KMG-II): From Individual Species to Whole Genera.</title>
        <authorList>
            <person name="Goeker M."/>
        </authorList>
    </citation>
    <scope>NUCLEOTIDE SEQUENCE [LARGE SCALE GENOMIC DNA]</scope>
    <source>
        <strain evidence="2 3">DSM 27763</strain>
    </source>
</reference>
<keyword evidence="3" id="KW-1185">Reference proteome</keyword>
<dbReference type="Proteomes" id="UP000230842">
    <property type="component" value="Unassembled WGS sequence"/>
</dbReference>
<accession>A0A2M9BFP5</accession>
<dbReference type="PANTHER" id="PTHR43792">
    <property type="entry name" value="GNAT FAMILY, PUTATIVE (AFU_ORTHOLOGUE AFUA_3G00765)-RELATED-RELATED"/>
    <property type="match status" value="1"/>
</dbReference>
<dbReference type="PROSITE" id="PS51186">
    <property type="entry name" value="GNAT"/>
    <property type="match status" value="1"/>
</dbReference>
<organism evidence="2 3">
    <name type="scientific">Mumia flava</name>
    <dbReference type="NCBI Taxonomy" id="1348852"/>
    <lineage>
        <taxon>Bacteria</taxon>
        <taxon>Bacillati</taxon>
        <taxon>Actinomycetota</taxon>
        <taxon>Actinomycetes</taxon>
        <taxon>Propionibacteriales</taxon>
        <taxon>Nocardioidaceae</taxon>
        <taxon>Mumia</taxon>
    </lineage>
</organism>
<sequence>MSEIRTERLLLRSYVPSDAPRVLDLRSRYEVIRWLSDPPYVLMETLDEAEAWIAKESAPNPDPRMRSYAVEVADTGLVVGTVMVAALPRTEPPEYQIGWHLHPDSQGRGYATEAARALLDDTFVRFDGSGPDRPPVDELWCDMFADNDASAAVARRLGFRDTGIRDDPWYDGDGHIFVMTRADWERAGGTQPVG</sequence>
<name>A0A2M9BFP5_9ACTN</name>
<dbReference type="AlphaFoldDB" id="A0A2M9BFP5"/>
<dbReference type="InterPro" id="IPR016181">
    <property type="entry name" value="Acyl_CoA_acyltransferase"/>
</dbReference>
<feature type="domain" description="N-acetyltransferase" evidence="1">
    <location>
        <begin position="9"/>
        <end position="183"/>
    </location>
</feature>
<dbReference type="GO" id="GO:0016747">
    <property type="term" value="F:acyltransferase activity, transferring groups other than amino-acyl groups"/>
    <property type="evidence" value="ECO:0007669"/>
    <property type="project" value="InterPro"/>
</dbReference>
<gene>
    <name evidence="2" type="ORF">CLV56_0981</name>
</gene>
<comment type="caution">
    <text evidence="2">The sequence shown here is derived from an EMBL/GenBank/DDBJ whole genome shotgun (WGS) entry which is preliminary data.</text>
</comment>
<evidence type="ECO:0000313" key="2">
    <source>
        <dbReference type="EMBL" id="PJJ56768.1"/>
    </source>
</evidence>
<evidence type="ECO:0000313" key="3">
    <source>
        <dbReference type="Proteomes" id="UP000230842"/>
    </source>
</evidence>
<dbReference type="Gene3D" id="3.40.630.30">
    <property type="match status" value="1"/>
</dbReference>
<evidence type="ECO:0000259" key="1">
    <source>
        <dbReference type="PROSITE" id="PS51186"/>
    </source>
</evidence>
<dbReference type="Pfam" id="PF13302">
    <property type="entry name" value="Acetyltransf_3"/>
    <property type="match status" value="1"/>
</dbReference>
<dbReference type="OrthoDB" id="3533156at2"/>
<proteinExistence type="predicted"/>
<dbReference type="InterPro" id="IPR000182">
    <property type="entry name" value="GNAT_dom"/>
</dbReference>
<dbReference type="EMBL" id="PGEZ01000001">
    <property type="protein sequence ID" value="PJJ56768.1"/>
    <property type="molecule type" value="Genomic_DNA"/>
</dbReference>
<dbReference type="RefSeq" id="WP_100414472.1">
    <property type="nucleotide sequence ID" value="NZ_PGEZ01000001.1"/>
</dbReference>
<keyword evidence="2" id="KW-0808">Transferase</keyword>